<name>A0ABN1ZZ29_9MICO</name>
<gene>
    <name evidence="2" type="ORF">GCM10009690_07520</name>
</gene>
<reference evidence="2 3" key="1">
    <citation type="journal article" date="2019" name="Int. J. Syst. Evol. Microbiol.">
        <title>The Global Catalogue of Microorganisms (GCM) 10K type strain sequencing project: providing services to taxonomists for standard genome sequencing and annotation.</title>
        <authorList>
            <consortium name="The Broad Institute Genomics Platform"/>
            <consortium name="The Broad Institute Genome Sequencing Center for Infectious Disease"/>
            <person name="Wu L."/>
            <person name="Ma J."/>
        </authorList>
    </citation>
    <scope>NUCLEOTIDE SEQUENCE [LARGE SCALE GENOMIC DNA]</scope>
    <source>
        <strain evidence="2 3">JCM 13318</strain>
    </source>
</reference>
<comment type="caution">
    <text evidence="2">The sequence shown here is derived from an EMBL/GenBank/DDBJ whole genome shotgun (WGS) entry which is preliminary data.</text>
</comment>
<evidence type="ECO:0000313" key="2">
    <source>
        <dbReference type="EMBL" id="GAA1507065.1"/>
    </source>
</evidence>
<dbReference type="EMBL" id="BAAALX010000001">
    <property type="protein sequence ID" value="GAA1507065.1"/>
    <property type="molecule type" value="Genomic_DNA"/>
</dbReference>
<proteinExistence type="predicted"/>
<sequence>MDRCQRELAIREDFAEFGGAQPVVVDPDGVHDAAFEFTQCSHSSFALNFFAGLIAPVYLYSLSNST</sequence>
<organism evidence="2 3">
    <name type="scientific">Brevibacterium permense</name>
    <dbReference type="NCBI Taxonomy" id="234834"/>
    <lineage>
        <taxon>Bacteria</taxon>
        <taxon>Bacillati</taxon>
        <taxon>Actinomycetota</taxon>
        <taxon>Actinomycetes</taxon>
        <taxon>Micrococcales</taxon>
        <taxon>Brevibacteriaceae</taxon>
        <taxon>Brevibacterium</taxon>
    </lineage>
</organism>
<feature type="transmembrane region" description="Helical" evidence="1">
    <location>
        <begin position="45"/>
        <end position="63"/>
    </location>
</feature>
<keyword evidence="1" id="KW-1133">Transmembrane helix</keyword>
<keyword evidence="1" id="KW-0812">Transmembrane</keyword>
<keyword evidence="3" id="KW-1185">Reference proteome</keyword>
<evidence type="ECO:0000256" key="1">
    <source>
        <dbReference type="SAM" id="Phobius"/>
    </source>
</evidence>
<keyword evidence="1" id="KW-0472">Membrane</keyword>
<accession>A0ABN1ZZ29</accession>
<dbReference type="Proteomes" id="UP001500177">
    <property type="component" value="Unassembled WGS sequence"/>
</dbReference>
<evidence type="ECO:0000313" key="3">
    <source>
        <dbReference type="Proteomes" id="UP001500177"/>
    </source>
</evidence>
<protein>
    <submittedName>
        <fullName evidence="2">Uncharacterized protein</fullName>
    </submittedName>
</protein>